<evidence type="ECO:0000313" key="9">
    <source>
        <dbReference type="EMBL" id="HIW92329.1"/>
    </source>
</evidence>
<dbReference type="PANTHER" id="PTHR11019:SF199">
    <property type="entry name" value="HTH-TYPE TRANSCRIPTIONAL REGULATOR NIMR"/>
    <property type="match status" value="1"/>
</dbReference>
<dbReference type="FunFam" id="1.10.10.60:FF:000132">
    <property type="entry name" value="AraC family transcriptional regulator"/>
    <property type="match status" value="1"/>
</dbReference>
<reference evidence="9" key="1">
    <citation type="journal article" date="2021" name="PeerJ">
        <title>Extensive microbial diversity within the chicken gut microbiome revealed by metagenomics and culture.</title>
        <authorList>
            <person name="Gilroy R."/>
            <person name="Ravi A."/>
            <person name="Getino M."/>
            <person name="Pursley I."/>
            <person name="Horton D.L."/>
            <person name="Alikhan N.F."/>
            <person name="Baker D."/>
            <person name="Gharbi K."/>
            <person name="Hall N."/>
            <person name="Watson M."/>
            <person name="Adriaenssens E.M."/>
            <person name="Foster-Nyarko E."/>
            <person name="Jarju S."/>
            <person name="Secka A."/>
            <person name="Antonio M."/>
            <person name="Oren A."/>
            <person name="Chaudhuri R.R."/>
            <person name="La Ragione R."/>
            <person name="Hildebrand F."/>
            <person name="Pallen M.J."/>
        </authorList>
    </citation>
    <scope>NUCLEOTIDE SEQUENCE</scope>
    <source>
        <strain evidence="9">CHK32-1732</strain>
    </source>
</reference>
<feature type="domain" description="HTH araC/xylS-type" evidence="8">
    <location>
        <begin position="142"/>
        <end position="242"/>
    </location>
</feature>
<keyword evidence="4" id="KW-0804">Transcription</keyword>
<gene>
    <name evidence="9" type="ORF">H9870_11790</name>
</gene>
<dbReference type="SUPFAM" id="SSF46689">
    <property type="entry name" value="Homeodomain-like"/>
    <property type="match status" value="1"/>
</dbReference>
<evidence type="ECO:0000259" key="8">
    <source>
        <dbReference type="PROSITE" id="PS01124"/>
    </source>
</evidence>
<proteinExistence type="predicted"/>
<evidence type="ECO:0000256" key="2">
    <source>
        <dbReference type="ARBA" id="ARBA00023015"/>
    </source>
</evidence>
<name>A0A9D1RQK0_9CORY</name>
<evidence type="ECO:0000313" key="10">
    <source>
        <dbReference type="Proteomes" id="UP000824190"/>
    </source>
</evidence>
<dbReference type="PANTHER" id="PTHR11019">
    <property type="entry name" value="HTH-TYPE TRANSCRIPTIONAL REGULATOR NIMR"/>
    <property type="match status" value="1"/>
</dbReference>
<dbReference type="InterPro" id="IPR018062">
    <property type="entry name" value="HTH_AraC-typ_CS"/>
</dbReference>
<dbReference type="InterPro" id="IPR009057">
    <property type="entry name" value="Homeodomain-like_sf"/>
</dbReference>
<dbReference type="Gene3D" id="1.10.10.60">
    <property type="entry name" value="Homeodomain-like"/>
    <property type="match status" value="2"/>
</dbReference>
<feature type="region of interest" description="Disordered" evidence="7">
    <location>
        <begin position="1"/>
        <end position="21"/>
    </location>
</feature>
<sequence length="243" mass="26560">MAAIITGGEENPPTTWESHSHPAPELVWVRRGAMTTFAEGRIFTVPEGRGIWIPAHTEHSGTVTAGVTLYGTLFAPDAVSAGGFTPPGRTTVVTMDPVLESLLTYLGRDTLTPDARSRAESVVFDVLEPVGDELDLPIPDDHRIAPIVSALLEDPGHQHGLDRWARELDLSERTITRAFRSNTGMSFGTWRQTLRIQRSRAMLSEGLSVSDVAQRCGYAQTSTFIDVFRRQTGATPGVRVRNP</sequence>
<dbReference type="InterPro" id="IPR011051">
    <property type="entry name" value="RmlC_Cupin_sf"/>
</dbReference>
<dbReference type="InterPro" id="IPR018060">
    <property type="entry name" value="HTH_AraC"/>
</dbReference>
<comment type="caution">
    <text evidence="9">The sequence shown here is derived from an EMBL/GenBank/DDBJ whole genome shotgun (WGS) entry which is preliminary data.</text>
</comment>
<dbReference type="InterPro" id="IPR014710">
    <property type="entry name" value="RmlC-like_jellyroll"/>
</dbReference>
<dbReference type="PROSITE" id="PS00041">
    <property type="entry name" value="HTH_ARAC_FAMILY_1"/>
    <property type="match status" value="1"/>
</dbReference>
<keyword evidence="2" id="KW-0805">Transcription regulation</keyword>
<dbReference type="AlphaFoldDB" id="A0A9D1RQK0"/>
<evidence type="ECO:0000256" key="7">
    <source>
        <dbReference type="SAM" id="MobiDB-lite"/>
    </source>
</evidence>
<dbReference type="SUPFAM" id="SSF51182">
    <property type="entry name" value="RmlC-like cupins"/>
    <property type="match status" value="1"/>
</dbReference>
<accession>A0A9D1RQK0</accession>
<evidence type="ECO:0000256" key="1">
    <source>
        <dbReference type="ARBA" id="ARBA00022491"/>
    </source>
</evidence>
<keyword evidence="1" id="KW-0678">Repressor</keyword>
<keyword evidence="3" id="KW-0238">DNA-binding</keyword>
<evidence type="ECO:0000256" key="3">
    <source>
        <dbReference type="ARBA" id="ARBA00023125"/>
    </source>
</evidence>
<dbReference type="PROSITE" id="PS01124">
    <property type="entry name" value="HTH_ARAC_FAMILY_2"/>
    <property type="match status" value="1"/>
</dbReference>
<dbReference type="GO" id="GO:0003700">
    <property type="term" value="F:DNA-binding transcription factor activity"/>
    <property type="evidence" value="ECO:0007669"/>
    <property type="project" value="InterPro"/>
</dbReference>
<dbReference type="Proteomes" id="UP000824190">
    <property type="component" value="Unassembled WGS sequence"/>
</dbReference>
<dbReference type="GO" id="GO:0043565">
    <property type="term" value="F:sequence-specific DNA binding"/>
    <property type="evidence" value="ECO:0007669"/>
    <property type="project" value="InterPro"/>
</dbReference>
<dbReference type="Gene3D" id="2.60.120.10">
    <property type="entry name" value="Jelly Rolls"/>
    <property type="match status" value="1"/>
</dbReference>
<dbReference type="Pfam" id="PF12833">
    <property type="entry name" value="HTH_18"/>
    <property type="match status" value="1"/>
</dbReference>
<dbReference type="EMBL" id="DXGC01000099">
    <property type="protein sequence ID" value="HIW92329.1"/>
    <property type="molecule type" value="Genomic_DNA"/>
</dbReference>
<protein>
    <recommendedName>
        <fullName evidence="5">HTH-type transcriptional regulator RipA</fullName>
    </recommendedName>
    <alternativeName>
        <fullName evidence="6">Repressor of iron proteins A</fullName>
    </alternativeName>
</protein>
<dbReference type="InterPro" id="IPR003313">
    <property type="entry name" value="AraC-bd"/>
</dbReference>
<organism evidence="9 10">
    <name type="scientific">Candidatus Corynebacterium avicola</name>
    <dbReference type="NCBI Taxonomy" id="2838527"/>
    <lineage>
        <taxon>Bacteria</taxon>
        <taxon>Bacillati</taxon>
        <taxon>Actinomycetota</taxon>
        <taxon>Actinomycetes</taxon>
        <taxon>Mycobacteriales</taxon>
        <taxon>Corynebacteriaceae</taxon>
        <taxon>Corynebacterium</taxon>
    </lineage>
</organism>
<reference evidence="9" key="2">
    <citation type="submission" date="2021-04" db="EMBL/GenBank/DDBJ databases">
        <authorList>
            <person name="Gilroy R."/>
        </authorList>
    </citation>
    <scope>NUCLEOTIDE SEQUENCE</scope>
    <source>
        <strain evidence="9">CHK32-1732</strain>
    </source>
</reference>
<evidence type="ECO:0000256" key="5">
    <source>
        <dbReference type="ARBA" id="ARBA00074140"/>
    </source>
</evidence>
<dbReference type="SMART" id="SM00342">
    <property type="entry name" value="HTH_ARAC"/>
    <property type="match status" value="1"/>
</dbReference>
<evidence type="ECO:0000256" key="4">
    <source>
        <dbReference type="ARBA" id="ARBA00023163"/>
    </source>
</evidence>
<dbReference type="Pfam" id="PF02311">
    <property type="entry name" value="AraC_binding"/>
    <property type="match status" value="1"/>
</dbReference>
<evidence type="ECO:0000256" key="6">
    <source>
        <dbReference type="ARBA" id="ARBA00079449"/>
    </source>
</evidence>